<accession>A0A1E3H7W3</accession>
<dbReference type="EMBL" id="MCRJ01000005">
    <property type="protein sequence ID" value="ODN72245.1"/>
    <property type="molecule type" value="Genomic_DNA"/>
</dbReference>
<dbReference type="AlphaFoldDB" id="A0A1E3H7W3"/>
<organism evidence="1 2">
    <name type="scientific">Methylobrevis pamukkalensis</name>
    <dbReference type="NCBI Taxonomy" id="1439726"/>
    <lineage>
        <taxon>Bacteria</taxon>
        <taxon>Pseudomonadati</taxon>
        <taxon>Pseudomonadota</taxon>
        <taxon>Alphaproteobacteria</taxon>
        <taxon>Hyphomicrobiales</taxon>
        <taxon>Pleomorphomonadaceae</taxon>
        <taxon>Methylobrevis</taxon>
    </lineage>
</organism>
<name>A0A1E3H7W3_9HYPH</name>
<proteinExistence type="predicted"/>
<sequence length="51" mass="5507">MRGIEVRLAVLDADPALAPVIEDLRAALRAFDFDRYMATLDTAGAEASRDG</sequence>
<evidence type="ECO:0000313" key="2">
    <source>
        <dbReference type="Proteomes" id="UP000094622"/>
    </source>
</evidence>
<evidence type="ECO:0000313" key="1">
    <source>
        <dbReference type="EMBL" id="ODN72245.1"/>
    </source>
</evidence>
<protein>
    <submittedName>
        <fullName evidence="1">Uncharacterized protein</fullName>
    </submittedName>
</protein>
<gene>
    <name evidence="1" type="ORF">A6302_00434</name>
</gene>
<dbReference type="Proteomes" id="UP000094622">
    <property type="component" value="Unassembled WGS sequence"/>
</dbReference>
<comment type="caution">
    <text evidence="1">The sequence shown here is derived from an EMBL/GenBank/DDBJ whole genome shotgun (WGS) entry which is preliminary data.</text>
</comment>
<dbReference type="PATRIC" id="fig|1439726.3.peg.460"/>
<keyword evidence="2" id="KW-1185">Reference proteome</keyword>
<reference evidence="1 2" key="1">
    <citation type="submission" date="2016-07" db="EMBL/GenBank/DDBJ databases">
        <title>Draft Genome Sequence of Methylobrevis pamukkalensis PK2.</title>
        <authorList>
            <person name="Vasilenko O.V."/>
            <person name="Doronina N.V."/>
            <person name="Shmareva M.N."/>
            <person name="Tarlachkov S.V."/>
            <person name="Mustakhimov I."/>
            <person name="Trotsenko Y.A."/>
        </authorList>
    </citation>
    <scope>NUCLEOTIDE SEQUENCE [LARGE SCALE GENOMIC DNA]</scope>
    <source>
        <strain evidence="1 2">PK2</strain>
    </source>
</reference>